<keyword evidence="3 6" id="KW-0812">Transmembrane</keyword>
<dbReference type="GO" id="GO:0005384">
    <property type="term" value="F:manganese ion transmembrane transporter activity"/>
    <property type="evidence" value="ECO:0007669"/>
    <property type="project" value="TreeGrafter"/>
</dbReference>
<feature type="transmembrane region" description="Helical" evidence="6">
    <location>
        <begin position="283"/>
        <end position="310"/>
    </location>
</feature>
<dbReference type="GO" id="GO:0005886">
    <property type="term" value="C:plasma membrane"/>
    <property type="evidence" value="ECO:0007669"/>
    <property type="project" value="UniProtKB-SubCell"/>
</dbReference>
<keyword evidence="9" id="KW-1185">Reference proteome</keyword>
<keyword evidence="4 6" id="KW-1133">Transmembrane helix</keyword>
<organism evidence="8 9">
    <name type="scientific">Methanogenium marinum</name>
    <dbReference type="NCBI Taxonomy" id="348610"/>
    <lineage>
        <taxon>Archaea</taxon>
        <taxon>Methanobacteriati</taxon>
        <taxon>Methanobacteriota</taxon>
        <taxon>Stenosarchaea group</taxon>
        <taxon>Methanomicrobia</taxon>
        <taxon>Methanomicrobiales</taxon>
        <taxon>Methanomicrobiaceae</taxon>
        <taxon>Methanogenium</taxon>
    </lineage>
</organism>
<dbReference type="InterPro" id="IPR001046">
    <property type="entry name" value="NRAMP_fam"/>
</dbReference>
<keyword evidence="5 6" id="KW-0472">Membrane</keyword>
<dbReference type="GO" id="GO:0015086">
    <property type="term" value="F:cadmium ion transmembrane transporter activity"/>
    <property type="evidence" value="ECO:0007669"/>
    <property type="project" value="TreeGrafter"/>
</dbReference>
<dbReference type="Gene3D" id="1.10.1760.20">
    <property type="match status" value="1"/>
</dbReference>
<feature type="transmembrane region" description="Helical" evidence="6">
    <location>
        <begin position="361"/>
        <end position="384"/>
    </location>
</feature>
<feature type="transmembrane region" description="Helical" evidence="6">
    <location>
        <begin position="125"/>
        <end position="144"/>
    </location>
</feature>
<dbReference type="GO" id="GO:0071555">
    <property type="term" value="P:cell wall organization"/>
    <property type="evidence" value="ECO:0007669"/>
    <property type="project" value="InterPro"/>
</dbReference>
<dbReference type="InterPro" id="IPR011620">
    <property type="entry name" value="Sig_transdc_His_kinase_LytS_TM"/>
</dbReference>
<feature type="transmembrane region" description="Helical" evidence="6">
    <location>
        <begin position="552"/>
        <end position="574"/>
    </location>
</feature>
<feature type="transmembrane region" description="Helical" evidence="6">
    <location>
        <begin position="337"/>
        <end position="355"/>
    </location>
</feature>
<dbReference type="PANTHER" id="PTHR11706">
    <property type="entry name" value="SOLUTE CARRIER PROTEIN FAMILY 11 MEMBER"/>
    <property type="match status" value="1"/>
</dbReference>
<evidence type="ECO:0000313" key="9">
    <source>
        <dbReference type="Proteomes" id="UP001143747"/>
    </source>
</evidence>
<feature type="transmembrane region" description="Helical" evidence="6">
    <location>
        <begin position="156"/>
        <end position="174"/>
    </location>
</feature>
<dbReference type="EMBL" id="JAKELO010000002">
    <property type="protein sequence ID" value="MDE4908298.1"/>
    <property type="molecule type" value="Genomic_DNA"/>
</dbReference>
<dbReference type="AlphaFoldDB" id="A0A9Q4KPR1"/>
<feature type="transmembrane region" description="Helical" evidence="6">
    <location>
        <begin position="526"/>
        <end position="546"/>
    </location>
</feature>
<protein>
    <submittedName>
        <fullName evidence="8">Nramp family divalent metal transporter</fullName>
    </submittedName>
</protein>
<feature type="transmembrane region" description="Helical" evidence="6">
    <location>
        <begin position="49"/>
        <end position="71"/>
    </location>
</feature>
<feature type="transmembrane region" description="Helical" evidence="6">
    <location>
        <begin position="237"/>
        <end position="263"/>
    </location>
</feature>
<dbReference type="Pfam" id="PF07694">
    <property type="entry name" value="5TM-5TMR_LYT"/>
    <property type="match status" value="1"/>
</dbReference>
<keyword evidence="2" id="KW-1003">Cell membrane</keyword>
<evidence type="ECO:0000256" key="3">
    <source>
        <dbReference type="ARBA" id="ARBA00022692"/>
    </source>
</evidence>
<reference evidence="8" key="1">
    <citation type="submission" date="2022-01" db="EMBL/GenBank/DDBJ databases">
        <title>Draft genome of Methanogenium marinum DSM 15558.</title>
        <authorList>
            <person name="Chen S.-C."/>
            <person name="You Y.-T."/>
        </authorList>
    </citation>
    <scope>NUCLEOTIDE SEQUENCE</scope>
    <source>
        <strain evidence="8">DSM 15558</strain>
    </source>
</reference>
<evidence type="ECO:0000313" key="8">
    <source>
        <dbReference type="EMBL" id="MDE4908298.1"/>
    </source>
</evidence>
<comment type="caution">
    <text evidence="8">The sequence shown here is derived from an EMBL/GenBank/DDBJ whole genome shotgun (WGS) entry which is preliminary data.</text>
</comment>
<evidence type="ECO:0000259" key="7">
    <source>
        <dbReference type="Pfam" id="PF07694"/>
    </source>
</evidence>
<dbReference type="Pfam" id="PF01566">
    <property type="entry name" value="Nramp"/>
    <property type="match status" value="1"/>
</dbReference>
<evidence type="ECO:0000256" key="4">
    <source>
        <dbReference type="ARBA" id="ARBA00022989"/>
    </source>
</evidence>
<dbReference type="PANTHER" id="PTHR11706:SF3">
    <property type="entry name" value="METAL ION TRANSPORT PROTEIN"/>
    <property type="match status" value="1"/>
</dbReference>
<name>A0A9Q4KPR1_9EURY</name>
<sequence length="640" mass="70082">MVGKYSHKIKKHIPDYLRFLGPGLLLAVAAAGESGIAEAIEIGAHFGYALIWVIAITLIYKFAFVNGIARYTMITGKTIFQGITSIPGPKNWGGILVMFIYLLEMFAFAGMLLLGGIFMDYIVPGINSIAIIVFISLSAILILLWKESYEQLEHTIIAIALLLFLGIAFSLTQYPISFSAILPGMVPEIPPGSLLSIMALMGAVGSSLNLLLYSIWLKEKTGSKMGPAFYRRSIKGVNLDLIIAFLFVGIITILFISLGVTGFSISYLAHGETFSVDALISQVLYVIASIPYGPQTFLVTGYLIMFGAVLTGMDGRARAISDILHTGYSIKWEKKTTFRLILLLFTAIIITGVIIGEPMALVHGVSAIASIFFAVMGFILIYLNMEIKEPERPNRLWTAIMTIGSLIFLLMALFMEEGIIKFGLPLAERMIVVAFVVFVFAGTTLFRDVIRGKPTWVDRLWTILIFGALSIYGTFRGIAYEGIIVNFRDLGPILAGIVGGPLIGACAGIIGAAYRYQVPGMEKTALACAIATIVAGIVAGCFTRMYRGNITYLRGFILVAIVEVIHIFIFVPLFSDIATFADFMTIVRATLLPMVFAITLGVILFIYIVRMKGYFLTTRFGGEKEENTNIDPALETEKEQ</sequence>
<feature type="domain" description="Signal transduction histidine kinase 5TM receptor LytS transmembrane region" evidence="7">
    <location>
        <begin position="444"/>
        <end position="610"/>
    </location>
</feature>
<accession>A0A9Q4KPR1</accession>
<gene>
    <name evidence="8" type="ORF">L0665_06700</name>
</gene>
<evidence type="ECO:0000256" key="6">
    <source>
        <dbReference type="SAM" id="Phobius"/>
    </source>
</evidence>
<dbReference type="GO" id="GO:0034755">
    <property type="term" value="P:iron ion transmembrane transport"/>
    <property type="evidence" value="ECO:0007669"/>
    <property type="project" value="TreeGrafter"/>
</dbReference>
<evidence type="ECO:0000256" key="5">
    <source>
        <dbReference type="ARBA" id="ARBA00023136"/>
    </source>
</evidence>
<feature type="transmembrane region" description="Helical" evidence="6">
    <location>
        <begin position="396"/>
        <end position="414"/>
    </location>
</feature>
<feature type="transmembrane region" description="Helical" evidence="6">
    <location>
        <begin position="426"/>
        <end position="446"/>
    </location>
</feature>
<feature type="transmembrane region" description="Helical" evidence="6">
    <location>
        <begin position="92"/>
        <end position="119"/>
    </location>
</feature>
<evidence type="ECO:0000256" key="2">
    <source>
        <dbReference type="ARBA" id="ARBA00022475"/>
    </source>
</evidence>
<dbReference type="RefSeq" id="WP_274924930.1">
    <property type="nucleotide sequence ID" value="NZ_JAKELO010000002.1"/>
</dbReference>
<dbReference type="GO" id="GO:0000155">
    <property type="term" value="F:phosphorelay sensor kinase activity"/>
    <property type="evidence" value="ECO:0007669"/>
    <property type="project" value="InterPro"/>
</dbReference>
<feature type="transmembrane region" description="Helical" evidence="6">
    <location>
        <begin position="586"/>
        <end position="609"/>
    </location>
</feature>
<comment type="subcellular location">
    <subcellularLocation>
        <location evidence="1">Cell membrane</location>
        <topology evidence="1">Multi-pass membrane protein</topology>
    </subcellularLocation>
</comment>
<feature type="transmembrane region" description="Helical" evidence="6">
    <location>
        <begin position="458"/>
        <end position="478"/>
    </location>
</feature>
<proteinExistence type="predicted"/>
<evidence type="ECO:0000256" key="1">
    <source>
        <dbReference type="ARBA" id="ARBA00004651"/>
    </source>
</evidence>
<feature type="transmembrane region" description="Helical" evidence="6">
    <location>
        <begin position="194"/>
        <end position="216"/>
    </location>
</feature>
<dbReference type="Proteomes" id="UP001143747">
    <property type="component" value="Unassembled WGS sequence"/>
</dbReference>
<dbReference type="NCBIfam" id="NF037982">
    <property type="entry name" value="Nramp_1"/>
    <property type="match status" value="1"/>
</dbReference>
<feature type="transmembrane region" description="Helical" evidence="6">
    <location>
        <begin position="490"/>
        <end position="514"/>
    </location>
</feature>